<name>A0A858WMN9_9CAUD</name>
<organism evidence="1 2">
    <name type="scientific">Xanthomonas phage FoX4</name>
    <dbReference type="NCBI Taxonomy" id="2723900"/>
    <lineage>
        <taxon>Viruses</taxon>
        <taxon>Duplodnaviria</taxon>
        <taxon>Heunggongvirae</taxon>
        <taxon>Uroviricota</taxon>
        <taxon>Caudoviricetes</taxon>
        <taxon>Foxquatrovirus</taxon>
        <taxon>Foxquatrovirus fox4</taxon>
    </lineage>
</organism>
<proteinExistence type="predicted"/>
<sequence length="209" mass="23160">MIRQELSGAITNSIIHHVMGIPFVDAQGMGLYGMKWQPPASLRAQRPLKDVRDEYKPQCAPPAQCKVDWTKAYVVENIEDDITVPTIEMHGAAFGKSRVVNYIHTSGDANAIPDDGRRYKVLEGAEAERVLKAVDQLAKPKRIRSRHKPLTEDDIVVGCSYVPKKGNQFSPKLKVIGIGPCGQVHYTVNTAKLDTPTKARFLTLVSRKA</sequence>
<evidence type="ECO:0000313" key="2">
    <source>
        <dbReference type="Proteomes" id="UP000671952"/>
    </source>
</evidence>
<reference evidence="1" key="1">
    <citation type="submission" date="2020-03" db="EMBL/GenBank/DDBJ databases">
        <title>Development of an integrated pest management strategy to control Xanthomonas campestris pv. campestris by using bacteriophages.</title>
        <authorList>
            <person name="Holtappels D."/>
            <person name="Rombouts S."/>
            <person name="Lavigne R."/>
            <person name="Wagemans J."/>
        </authorList>
    </citation>
    <scope>NUCLEOTIDE SEQUENCE</scope>
</reference>
<protein>
    <submittedName>
        <fullName evidence="1">Uncharacterized protein</fullName>
    </submittedName>
</protein>
<dbReference type="Proteomes" id="UP000671952">
    <property type="component" value="Segment"/>
</dbReference>
<accession>A0A858WMN9</accession>
<gene>
    <name evidence="1" type="ORF">XccvBFoX4_gp59c</name>
</gene>
<dbReference type="EMBL" id="MT161385">
    <property type="protein sequence ID" value="QJI53013.1"/>
    <property type="molecule type" value="Genomic_DNA"/>
</dbReference>
<keyword evidence="2" id="KW-1185">Reference proteome</keyword>
<evidence type="ECO:0000313" key="1">
    <source>
        <dbReference type="EMBL" id="QJI53013.1"/>
    </source>
</evidence>